<sequence length="190" mass="22134">MTPLPPKILQDGLDFNLLIKERERHDAYNSHSILRRFKTSSSQITTNQNAIQPNKASHILSYFVKNDYQEERFISQRTNRWKSALPNIENANISEDFPLAQEHFILCFYGKQICVGQVQALYYELYGNHSFNTKHVTKIEDISKVTLKIFIPTDLELKEMEHKSVDPDSDLRLKINQELSTSNKENNTFA</sequence>
<dbReference type="Proteomes" id="UP000232722">
    <property type="component" value="Unassembled WGS sequence"/>
</dbReference>
<dbReference type="VEuPathDB" id="FungiDB:FUN_010551"/>
<organism evidence="1 2">
    <name type="scientific">Rhizophagus irregularis</name>
    <dbReference type="NCBI Taxonomy" id="588596"/>
    <lineage>
        <taxon>Eukaryota</taxon>
        <taxon>Fungi</taxon>
        <taxon>Fungi incertae sedis</taxon>
        <taxon>Mucoromycota</taxon>
        <taxon>Glomeromycotina</taxon>
        <taxon>Glomeromycetes</taxon>
        <taxon>Glomerales</taxon>
        <taxon>Glomeraceae</taxon>
        <taxon>Rhizophagus</taxon>
    </lineage>
</organism>
<dbReference type="VEuPathDB" id="FungiDB:RhiirA1_479405"/>
<name>A0A2N0NUK7_9GLOM</name>
<dbReference type="AlphaFoldDB" id="A0A2N0NUK7"/>
<reference evidence="1 2" key="1">
    <citation type="submission" date="2016-04" db="EMBL/GenBank/DDBJ databases">
        <title>Genome analyses suggest a sexual origin of heterokaryosis in a supposedly ancient asexual fungus.</title>
        <authorList>
            <person name="Ropars J."/>
            <person name="Sedzielewska K."/>
            <person name="Noel J."/>
            <person name="Charron P."/>
            <person name="Farinelli L."/>
            <person name="Marton T."/>
            <person name="Kruger M."/>
            <person name="Pelin A."/>
            <person name="Brachmann A."/>
            <person name="Corradi N."/>
        </authorList>
    </citation>
    <scope>NUCLEOTIDE SEQUENCE [LARGE SCALE GENOMIC DNA]</scope>
    <source>
        <strain evidence="1 2">A5</strain>
    </source>
</reference>
<reference evidence="1 2" key="2">
    <citation type="submission" date="2017-09" db="EMBL/GenBank/DDBJ databases">
        <title>Extensive intraspecific genome diversity in a model arbuscular mycorrhizal fungus.</title>
        <authorList>
            <person name="Chen E.C."/>
            <person name="Morin E."/>
            <person name="Beaudet D."/>
            <person name="Noel J."/>
            <person name="Ndikumana S."/>
            <person name="Charron P."/>
            <person name="St-Onge C."/>
            <person name="Giorgi J."/>
            <person name="Grigoriev I.V."/>
            <person name="Roux C."/>
            <person name="Martin F.M."/>
            <person name="Corradi N."/>
        </authorList>
    </citation>
    <scope>NUCLEOTIDE SEQUENCE [LARGE SCALE GENOMIC DNA]</scope>
    <source>
        <strain evidence="1 2">A5</strain>
    </source>
</reference>
<evidence type="ECO:0000313" key="2">
    <source>
        <dbReference type="Proteomes" id="UP000232722"/>
    </source>
</evidence>
<evidence type="ECO:0000313" key="1">
    <source>
        <dbReference type="EMBL" id="PKB98258.1"/>
    </source>
</evidence>
<dbReference type="EMBL" id="LLXJ01002725">
    <property type="protein sequence ID" value="PKB98258.1"/>
    <property type="molecule type" value="Genomic_DNA"/>
</dbReference>
<comment type="caution">
    <text evidence="1">The sequence shown here is derived from an EMBL/GenBank/DDBJ whole genome shotgun (WGS) entry which is preliminary data.</text>
</comment>
<accession>A0A2N0NUK7</accession>
<protein>
    <submittedName>
        <fullName evidence="1">Uncharacterized protein</fullName>
    </submittedName>
</protein>
<gene>
    <name evidence="1" type="ORF">RhiirA5_431671</name>
</gene>
<proteinExistence type="predicted"/>